<dbReference type="STRING" id="57577.A0A2K3JN51"/>
<evidence type="ECO:0000313" key="2">
    <source>
        <dbReference type="EMBL" id="PNX55457.1"/>
    </source>
</evidence>
<dbReference type="AlphaFoldDB" id="A0A2K3JN51"/>
<comment type="caution">
    <text evidence="2">The sequence shown here is derived from an EMBL/GenBank/DDBJ whole genome shotgun (WGS) entry which is preliminary data.</text>
</comment>
<evidence type="ECO:0000256" key="1">
    <source>
        <dbReference type="SAM" id="Phobius"/>
    </source>
</evidence>
<gene>
    <name evidence="2" type="ORF">L195_g049086</name>
</gene>
<keyword evidence="1" id="KW-0812">Transmembrane</keyword>
<proteinExistence type="predicted"/>
<dbReference type="EMBL" id="ASHM01071593">
    <property type="protein sequence ID" value="PNX55457.1"/>
    <property type="molecule type" value="Genomic_DNA"/>
</dbReference>
<keyword evidence="1" id="KW-1133">Transmembrane helix</keyword>
<feature type="non-terminal residue" evidence="2">
    <location>
        <position position="1"/>
    </location>
</feature>
<organism evidence="2 3">
    <name type="scientific">Trifolium pratense</name>
    <name type="common">Red clover</name>
    <dbReference type="NCBI Taxonomy" id="57577"/>
    <lineage>
        <taxon>Eukaryota</taxon>
        <taxon>Viridiplantae</taxon>
        <taxon>Streptophyta</taxon>
        <taxon>Embryophyta</taxon>
        <taxon>Tracheophyta</taxon>
        <taxon>Spermatophyta</taxon>
        <taxon>Magnoliopsida</taxon>
        <taxon>eudicotyledons</taxon>
        <taxon>Gunneridae</taxon>
        <taxon>Pentapetalae</taxon>
        <taxon>rosids</taxon>
        <taxon>fabids</taxon>
        <taxon>Fabales</taxon>
        <taxon>Fabaceae</taxon>
        <taxon>Papilionoideae</taxon>
        <taxon>50 kb inversion clade</taxon>
        <taxon>NPAAA clade</taxon>
        <taxon>Hologalegina</taxon>
        <taxon>IRL clade</taxon>
        <taxon>Trifolieae</taxon>
        <taxon>Trifolium</taxon>
    </lineage>
</organism>
<reference evidence="2 3" key="1">
    <citation type="journal article" date="2014" name="Am. J. Bot.">
        <title>Genome assembly and annotation for red clover (Trifolium pratense; Fabaceae).</title>
        <authorList>
            <person name="Istvanek J."/>
            <person name="Jaros M."/>
            <person name="Krenek A."/>
            <person name="Repkova J."/>
        </authorList>
    </citation>
    <scope>NUCLEOTIDE SEQUENCE [LARGE SCALE GENOMIC DNA]</scope>
    <source>
        <strain evidence="3">cv. Tatra</strain>
        <tissue evidence="2">Young leaves</tissue>
    </source>
</reference>
<reference evidence="2 3" key="2">
    <citation type="journal article" date="2017" name="Front. Plant Sci.">
        <title>Gene Classification and Mining of Molecular Markers Useful in Red Clover (Trifolium pratense) Breeding.</title>
        <authorList>
            <person name="Istvanek J."/>
            <person name="Dluhosova J."/>
            <person name="Dluhos P."/>
            <person name="Patkova L."/>
            <person name="Nedelnik J."/>
            <person name="Repkova J."/>
        </authorList>
    </citation>
    <scope>NUCLEOTIDE SEQUENCE [LARGE SCALE GENOMIC DNA]</scope>
    <source>
        <strain evidence="3">cv. Tatra</strain>
        <tissue evidence="2">Young leaves</tissue>
    </source>
</reference>
<feature type="transmembrane region" description="Helical" evidence="1">
    <location>
        <begin position="55"/>
        <end position="74"/>
    </location>
</feature>
<keyword evidence="1" id="KW-0472">Membrane</keyword>
<sequence>SEILGSARGLDYSRFVRGTSINLRYSTLCQSIRQPTCQEISGGCSERLHRKMAAVIFMFTATILTTAAASPLALTLERAFPSNHGIDLDQLQARDTSQHGRILKSSDAVVAFHVYVSD</sequence>
<dbReference type="Proteomes" id="UP000236291">
    <property type="component" value="Unassembled WGS sequence"/>
</dbReference>
<protein>
    <submittedName>
        <fullName evidence="2">Uncharacterized protein</fullName>
    </submittedName>
</protein>
<name>A0A2K3JN51_TRIPR</name>
<evidence type="ECO:0000313" key="3">
    <source>
        <dbReference type="Proteomes" id="UP000236291"/>
    </source>
</evidence>
<accession>A0A2K3JN51</accession>